<protein>
    <submittedName>
        <fullName evidence="1">Uncharacterized protein</fullName>
    </submittedName>
</protein>
<gene>
    <name evidence="1" type="ORF">BSZ40_01320</name>
</gene>
<evidence type="ECO:0000313" key="2">
    <source>
        <dbReference type="Proteomes" id="UP000185612"/>
    </source>
</evidence>
<evidence type="ECO:0000313" key="1">
    <source>
        <dbReference type="EMBL" id="OKL52773.1"/>
    </source>
</evidence>
<name>A0A1Q5PYR7_9ACTO</name>
<dbReference type="AlphaFoldDB" id="A0A1Q5PYR7"/>
<dbReference type="OrthoDB" id="4983072at2"/>
<organism evidence="1 2">
    <name type="scientific">Buchananella hordeovulneris</name>
    <dbReference type="NCBI Taxonomy" id="52770"/>
    <lineage>
        <taxon>Bacteria</taxon>
        <taxon>Bacillati</taxon>
        <taxon>Actinomycetota</taxon>
        <taxon>Actinomycetes</taxon>
        <taxon>Actinomycetales</taxon>
        <taxon>Actinomycetaceae</taxon>
        <taxon>Buchananella</taxon>
    </lineage>
</organism>
<dbReference type="EMBL" id="MQVS01000001">
    <property type="protein sequence ID" value="OKL52773.1"/>
    <property type="molecule type" value="Genomic_DNA"/>
</dbReference>
<dbReference type="STRING" id="52770.BSZ40_01320"/>
<dbReference type="RefSeq" id="WP_073822517.1">
    <property type="nucleotide sequence ID" value="NZ_JAUNKL010000008.1"/>
</dbReference>
<keyword evidence="2" id="KW-1185">Reference proteome</keyword>
<accession>A0A1Q5PYR7</accession>
<proteinExistence type="predicted"/>
<reference evidence="2" key="1">
    <citation type="submission" date="2016-12" db="EMBL/GenBank/DDBJ databases">
        <authorList>
            <person name="Meng X."/>
        </authorList>
    </citation>
    <scope>NUCLEOTIDE SEQUENCE [LARGE SCALE GENOMIC DNA]</scope>
    <source>
        <strain evidence="2">DSM 20732</strain>
    </source>
</reference>
<comment type="caution">
    <text evidence="1">The sequence shown here is derived from an EMBL/GenBank/DDBJ whole genome shotgun (WGS) entry which is preliminary data.</text>
</comment>
<sequence length="91" mass="10578">MSVSLKHFLLVYDRETDRLLEQREYQDATEAAEAYRAKEREFDGQPHMDIVLIGARDIETVWRLHSAYRDGAAARLRSPDVLEVLLEGFQV</sequence>
<dbReference type="Proteomes" id="UP000185612">
    <property type="component" value="Unassembled WGS sequence"/>
</dbReference>